<feature type="domain" description="DUF1989" evidence="1">
    <location>
        <begin position="6"/>
        <end position="170"/>
    </location>
</feature>
<dbReference type="PANTHER" id="PTHR31527:SF0">
    <property type="entry name" value="RE64534P"/>
    <property type="match status" value="1"/>
</dbReference>
<proteinExistence type="predicted"/>
<reference evidence="2 3" key="1">
    <citation type="submission" date="2018-07" db="EMBL/GenBank/DDBJ databases">
        <title>Leeuwenhoekiella genomics.</title>
        <authorList>
            <person name="Tahon G."/>
            <person name="Willems A."/>
        </authorList>
    </citation>
    <scope>NUCLEOTIDE SEQUENCE [LARGE SCALE GENOMIC DNA]</scope>
    <source>
        <strain evidence="2 3">R-50232</strain>
    </source>
</reference>
<keyword evidence="3" id="KW-1185">Reference proteome</keyword>
<dbReference type="OrthoDB" id="9772660at2"/>
<dbReference type="AlphaFoldDB" id="A0A4Q0NQW1"/>
<name>A0A4Q0NQW1_9FLAO</name>
<dbReference type="Proteomes" id="UP000289821">
    <property type="component" value="Unassembled WGS sequence"/>
</dbReference>
<comment type="caution">
    <text evidence="2">The sequence shown here is derived from an EMBL/GenBank/DDBJ whole genome shotgun (WGS) entry which is preliminary data.</text>
</comment>
<dbReference type="Pfam" id="PF09347">
    <property type="entry name" value="DUF1989"/>
    <property type="match status" value="1"/>
</dbReference>
<dbReference type="InterPro" id="IPR018959">
    <property type="entry name" value="DUF1989"/>
</dbReference>
<gene>
    <name evidence="2" type="ORF">DSM04_10530</name>
</gene>
<protein>
    <recommendedName>
        <fullName evidence="1">DUF1989 domain-containing protein</fullName>
    </recommendedName>
</protein>
<sequence>MSDLITIAKQTGSAFRLKKGQLLKVIDPQGGQVSDLVLFNEADVREKISAGKTMDFEESILICENNFLWSNRSRKMMKIIKDTNGRNDILLAPCSPETFEIMYDHKGYHPSCFENLHTNLENFGITPDDIPTAFNIFMNVQFEPDGKLSVLPPTSTAGDYVLLEAQMDLIIGMTACSAEDSNGGTFKPIQYQILGSDDKPKN</sequence>
<evidence type="ECO:0000259" key="1">
    <source>
        <dbReference type="Pfam" id="PF09347"/>
    </source>
</evidence>
<organism evidence="2 3">
    <name type="scientific">Leeuwenhoekiella aestuarii</name>
    <dbReference type="NCBI Taxonomy" id="2249426"/>
    <lineage>
        <taxon>Bacteria</taxon>
        <taxon>Pseudomonadati</taxon>
        <taxon>Bacteroidota</taxon>
        <taxon>Flavobacteriia</taxon>
        <taxon>Flavobacteriales</taxon>
        <taxon>Flavobacteriaceae</taxon>
        <taxon>Leeuwenhoekiella</taxon>
    </lineage>
</organism>
<dbReference type="EMBL" id="QOVI01000005">
    <property type="protein sequence ID" value="RXG13053.1"/>
    <property type="molecule type" value="Genomic_DNA"/>
</dbReference>
<evidence type="ECO:0000313" key="2">
    <source>
        <dbReference type="EMBL" id="RXG13053.1"/>
    </source>
</evidence>
<dbReference type="RefSeq" id="WP_128761845.1">
    <property type="nucleotide sequence ID" value="NZ_QOVI01000005.1"/>
</dbReference>
<dbReference type="PANTHER" id="PTHR31527">
    <property type="entry name" value="RE64534P"/>
    <property type="match status" value="1"/>
</dbReference>
<accession>A0A4Q0NQW1</accession>
<evidence type="ECO:0000313" key="3">
    <source>
        <dbReference type="Proteomes" id="UP000289821"/>
    </source>
</evidence>